<evidence type="ECO:0000313" key="6">
    <source>
        <dbReference type="EMBL" id="CEM55956.1"/>
    </source>
</evidence>
<keyword evidence="2 5" id="KW-0812">Transmembrane</keyword>
<dbReference type="PANTHER" id="PTHR13531">
    <property type="entry name" value="GEO07735P1-RELATED-RELATED"/>
    <property type="match status" value="1"/>
</dbReference>
<sequence length="147" mass="16534">MDGATYSYGGRVKPGSFLSLQILLFFNYYYFWLWFVAEVLLFIYKGAVLPYPPGAYASEFSILALVLLIALIRYAVGTAGNKTERFGLMLWFLVLSIPTLGAAVYYCLFQVYVLRLEYALSIILILLTGFETVISVAALIFFKSSIV</sequence>
<evidence type="ECO:0000256" key="3">
    <source>
        <dbReference type="ARBA" id="ARBA00022989"/>
    </source>
</evidence>
<reference evidence="6" key="1">
    <citation type="submission" date="2014-11" db="EMBL/GenBank/DDBJ databases">
        <authorList>
            <person name="Otto D Thomas"/>
            <person name="Naeem Raeece"/>
        </authorList>
    </citation>
    <scope>NUCLEOTIDE SEQUENCE</scope>
</reference>
<dbReference type="GO" id="GO:1905515">
    <property type="term" value="P:non-motile cilium assembly"/>
    <property type="evidence" value="ECO:0007669"/>
    <property type="project" value="TreeGrafter"/>
</dbReference>
<dbReference type="GO" id="GO:0016020">
    <property type="term" value="C:membrane"/>
    <property type="evidence" value="ECO:0007669"/>
    <property type="project" value="UniProtKB-SubCell"/>
</dbReference>
<dbReference type="InterPro" id="IPR019184">
    <property type="entry name" value="Uncharacterised_TM-17"/>
</dbReference>
<name>A0A0G4IF85_9ALVE</name>
<gene>
    <name evidence="6" type="ORF">Cvel_13974</name>
</gene>
<dbReference type="AlphaFoldDB" id="A0A0G4IF85"/>
<dbReference type="GO" id="GO:0035869">
    <property type="term" value="C:ciliary transition zone"/>
    <property type="evidence" value="ECO:0007669"/>
    <property type="project" value="TreeGrafter"/>
</dbReference>
<evidence type="ECO:0008006" key="7">
    <source>
        <dbReference type="Google" id="ProtNLM"/>
    </source>
</evidence>
<feature type="transmembrane region" description="Helical" evidence="5">
    <location>
        <begin position="118"/>
        <end position="142"/>
    </location>
</feature>
<keyword evidence="3 5" id="KW-1133">Transmembrane helix</keyword>
<evidence type="ECO:0000256" key="1">
    <source>
        <dbReference type="ARBA" id="ARBA00004141"/>
    </source>
</evidence>
<comment type="subcellular location">
    <subcellularLocation>
        <location evidence="1">Membrane</location>
        <topology evidence="1">Multi-pass membrane protein</topology>
    </subcellularLocation>
</comment>
<dbReference type="EMBL" id="CDMZ01005927">
    <property type="protein sequence ID" value="CEM55956.1"/>
    <property type="molecule type" value="Genomic_DNA"/>
</dbReference>
<dbReference type="Pfam" id="PF09799">
    <property type="entry name" value="Transmemb_17"/>
    <property type="match status" value="1"/>
</dbReference>
<evidence type="ECO:0000256" key="2">
    <source>
        <dbReference type="ARBA" id="ARBA00022692"/>
    </source>
</evidence>
<accession>A0A0G4IF85</accession>
<organism evidence="6">
    <name type="scientific">Chromera velia CCMP2878</name>
    <dbReference type="NCBI Taxonomy" id="1169474"/>
    <lineage>
        <taxon>Eukaryota</taxon>
        <taxon>Sar</taxon>
        <taxon>Alveolata</taxon>
        <taxon>Colpodellida</taxon>
        <taxon>Chromeraceae</taxon>
        <taxon>Chromera</taxon>
    </lineage>
</organism>
<protein>
    <recommendedName>
        <fullName evidence="7">Transmembrane protein 216</fullName>
    </recommendedName>
</protein>
<keyword evidence="4 5" id="KW-0472">Membrane</keyword>
<feature type="transmembrane region" description="Helical" evidence="5">
    <location>
        <begin position="20"/>
        <end position="44"/>
    </location>
</feature>
<dbReference type="VEuPathDB" id="CryptoDB:Cvel_13974"/>
<evidence type="ECO:0000256" key="4">
    <source>
        <dbReference type="ARBA" id="ARBA00023136"/>
    </source>
</evidence>
<evidence type="ECO:0000256" key="5">
    <source>
        <dbReference type="SAM" id="Phobius"/>
    </source>
</evidence>
<feature type="transmembrane region" description="Helical" evidence="5">
    <location>
        <begin position="56"/>
        <end position="76"/>
    </location>
</feature>
<proteinExistence type="predicted"/>
<dbReference type="PANTHER" id="PTHR13531:SF0">
    <property type="entry name" value="GEO07735P1-RELATED"/>
    <property type="match status" value="1"/>
</dbReference>
<feature type="transmembrane region" description="Helical" evidence="5">
    <location>
        <begin position="88"/>
        <end position="112"/>
    </location>
</feature>